<accession>A0A2N3L9R7</accession>
<dbReference type="PANTHER" id="PTHR42928">
    <property type="entry name" value="TRICARBOXYLATE-BINDING PROTEIN"/>
    <property type="match status" value="1"/>
</dbReference>
<dbReference type="PANTHER" id="PTHR42928:SF3">
    <property type="entry name" value="UPF0065 PROTEIN YFLP"/>
    <property type="match status" value="1"/>
</dbReference>
<evidence type="ECO:0000313" key="4">
    <source>
        <dbReference type="Proteomes" id="UP000233332"/>
    </source>
</evidence>
<gene>
    <name evidence="3" type="ORF">COO92_05330</name>
</gene>
<dbReference type="CDD" id="cd07012">
    <property type="entry name" value="PBP2_Bug_TTT"/>
    <property type="match status" value="1"/>
</dbReference>
<dbReference type="PROSITE" id="PS51318">
    <property type="entry name" value="TAT"/>
    <property type="match status" value="1"/>
</dbReference>
<dbReference type="SUPFAM" id="SSF53850">
    <property type="entry name" value="Periplasmic binding protein-like II"/>
    <property type="match status" value="1"/>
</dbReference>
<evidence type="ECO:0000256" key="1">
    <source>
        <dbReference type="ARBA" id="ARBA00006987"/>
    </source>
</evidence>
<dbReference type="Gene3D" id="3.40.190.10">
    <property type="entry name" value="Periplasmic binding protein-like II"/>
    <property type="match status" value="1"/>
</dbReference>
<comment type="similarity">
    <text evidence="1">Belongs to the UPF0065 (bug) family.</text>
</comment>
<comment type="caution">
    <text evidence="3">The sequence shown here is derived from an EMBL/GenBank/DDBJ whole genome shotgun (WGS) entry which is preliminary data.</text>
</comment>
<dbReference type="Gene3D" id="3.40.190.150">
    <property type="entry name" value="Bordetella uptake gene, domain 1"/>
    <property type="match status" value="1"/>
</dbReference>
<dbReference type="Proteomes" id="UP000233332">
    <property type="component" value="Unassembled WGS sequence"/>
</dbReference>
<dbReference type="PIRSF" id="PIRSF017082">
    <property type="entry name" value="YflP"/>
    <property type="match status" value="1"/>
</dbReference>
<evidence type="ECO:0000256" key="2">
    <source>
        <dbReference type="SAM" id="SignalP"/>
    </source>
</evidence>
<keyword evidence="2" id="KW-0732">Signal</keyword>
<feature type="chain" id="PRO_5014619569" evidence="2">
    <location>
        <begin position="29"/>
        <end position="333"/>
    </location>
</feature>
<feature type="signal peptide" evidence="2">
    <location>
        <begin position="1"/>
        <end position="28"/>
    </location>
</feature>
<reference evidence="3 4" key="1">
    <citation type="submission" date="2017-09" db="EMBL/GenBank/DDBJ databases">
        <title>Biodiversity and function of Thalassospira species in the particle-attached aromatic-hydrocarbon-degrading consortia from the surface seawater of the China South Sea.</title>
        <authorList>
            <person name="Dong C."/>
            <person name="Lai Q."/>
            <person name="Shao Z."/>
        </authorList>
    </citation>
    <scope>NUCLEOTIDE SEQUENCE [LARGE SCALE GENOMIC DNA]</scope>
    <source>
        <strain evidence="3 4">139Z-12</strain>
    </source>
</reference>
<dbReference type="Pfam" id="PF03401">
    <property type="entry name" value="TctC"/>
    <property type="match status" value="1"/>
</dbReference>
<name>A0A2N3L9R7_9PROT</name>
<dbReference type="AlphaFoldDB" id="A0A2N3L9R7"/>
<protein>
    <submittedName>
        <fullName evidence="3">Tripartite tricarboxylate transporter substrate-binding protein</fullName>
    </submittedName>
</protein>
<proteinExistence type="inferred from homology"/>
<keyword evidence="4" id="KW-1185">Reference proteome</keyword>
<sequence>MMNKLTMFSRRGFMVAATAVAVSTAAFAVTTAKAAEMDEVHFIIPGGAGGGWDGTARGTGEALTKSGLVGTASYENMSGGGGGKAIAYMIEAADRLDNTLMVNSTPIIVRSLTGVFPQSFRDLTPIAAVVAEYAAFAVPADSKFESFTDVVASVKSDPSSVKFGGGSVRGGMDHIVAAYAVQQGGGDAKQVKYIPYDAGGKAIAGLLSGETDVLSTGLGELLELAKAGQIRILAVTSNERIEAAPEVPALGELGIDAEFINWRGYFGSPSLSADKADAYAALLKDVQATPEWDTVRKRNGWEKIYKGRAEFSTFMENQEKVVGDLMRDLGFLK</sequence>
<dbReference type="EMBL" id="NXGX01000002">
    <property type="protein sequence ID" value="PKR59457.1"/>
    <property type="molecule type" value="Genomic_DNA"/>
</dbReference>
<dbReference type="InterPro" id="IPR006311">
    <property type="entry name" value="TAT_signal"/>
</dbReference>
<organism evidence="3 4">
    <name type="scientific">Thalassospira lohafexi</name>
    <dbReference type="NCBI Taxonomy" id="744227"/>
    <lineage>
        <taxon>Bacteria</taxon>
        <taxon>Pseudomonadati</taxon>
        <taxon>Pseudomonadota</taxon>
        <taxon>Alphaproteobacteria</taxon>
        <taxon>Rhodospirillales</taxon>
        <taxon>Thalassospiraceae</taxon>
        <taxon>Thalassospira</taxon>
    </lineage>
</organism>
<dbReference type="InterPro" id="IPR005064">
    <property type="entry name" value="BUG"/>
</dbReference>
<dbReference type="InterPro" id="IPR042100">
    <property type="entry name" value="Bug_dom1"/>
</dbReference>
<evidence type="ECO:0000313" key="3">
    <source>
        <dbReference type="EMBL" id="PKR59457.1"/>
    </source>
</evidence>